<protein>
    <recommendedName>
        <fullName evidence="5">DUF4754 domain-containing protein</fullName>
    </recommendedName>
</protein>
<evidence type="ECO:0000313" key="3">
    <source>
        <dbReference type="Proteomes" id="UP000254863"/>
    </source>
</evidence>
<dbReference type="EMBL" id="UGJR01000002">
    <property type="protein sequence ID" value="STR38931.1"/>
    <property type="molecule type" value="Genomic_DNA"/>
</dbReference>
<evidence type="ECO:0000313" key="4">
    <source>
        <dbReference type="Proteomes" id="UP000255050"/>
    </source>
</evidence>
<organism evidence="1 4">
    <name type="scientific">Klebsiella michiganensis</name>
    <dbReference type="NCBI Taxonomy" id="1134687"/>
    <lineage>
        <taxon>Bacteria</taxon>
        <taxon>Pseudomonadati</taxon>
        <taxon>Pseudomonadota</taxon>
        <taxon>Gammaproteobacteria</taxon>
        <taxon>Enterobacterales</taxon>
        <taxon>Enterobacteriaceae</taxon>
        <taxon>Klebsiella/Raoultella group</taxon>
        <taxon>Klebsiella</taxon>
    </lineage>
</organism>
<reference evidence="3 4" key="1">
    <citation type="submission" date="2018-06" db="EMBL/GenBank/DDBJ databases">
        <authorList>
            <consortium name="Pathogen Informatics"/>
            <person name="Doyle S."/>
        </authorList>
    </citation>
    <scope>NUCLEOTIDE SEQUENCE [LARGE SCALE GENOMIC DNA]</scope>
    <source>
        <strain evidence="2 3">NCTC11685</strain>
        <strain evidence="1 4">NCTC11694</strain>
    </source>
</reference>
<sequence>MNQHYIEIFNQALESYHFNRENGTTSLDSGLKILNSAVIHLYGLAFCLEDEDSLRVLRIILEELRSHKIPRPISRFNTTIWS</sequence>
<evidence type="ECO:0000313" key="2">
    <source>
        <dbReference type="EMBL" id="STV71149.1"/>
    </source>
</evidence>
<accession>A0A7H4LS05</accession>
<evidence type="ECO:0008006" key="5">
    <source>
        <dbReference type="Google" id="ProtNLM"/>
    </source>
</evidence>
<dbReference type="RefSeq" id="WP_267649555.1">
    <property type="nucleotide sequence ID" value="NZ_JAPNME010000014.1"/>
</dbReference>
<dbReference type="Proteomes" id="UP000254863">
    <property type="component" value="Unassembled WGS sequence"/>
</dbReference>
<gene>
    <name evidence="2" type="ORF">NCTC11685_00081</name>
    <name evidence="1" type="ORF">NCTC11694_00068</name>
</gene>
<dbReference type="EMBL" id="UGMS01000001">
    <property type="protein sequence ID" value="STV71149.1"/>
    <property type="molecule type" value="Genomic_DNA"/>
</dbReference>
<dbReference type="AlphaFoldDB" id="A0A7H4LS05"/>
<name>A0A7H4LS05_9ENTR</name>
<comment type="caution">
    <text evidence="1">The sequence shown here is derived from an EMBL/GenBank/DDBJ whole genome shotgun (WGS) entry which is preliminary data.</text>
</comment>
<evidence type="ECO:0000313" key="1">
    <source>
        <dbReference type="EMBL" id="STR38931.1"/>
    </source>
</evidence>
<proteinExistence type="predicted"/>
<dbReference type="Proteomes" id="UP000255050">
    <property type="component" value="Unassembled WGS sequence"/>
</dbReference>